<evidence type="ECO:0000256" key="1">
    <source>
        <dbReference type="ARBA" id="ARBA00000966"/>
    </source>
</evidence>
<dbReference type="EC" id="3.2.1.4" evidence="3"/>
<evidence type="ECO:0000256" key="2">
    <source>
        <dbReference type="ARBA" id="ARBA00005641"/>
    </source>
</evidence>
<evidence type="ECO:0000256" key="4">
    <source>
        <dbReference type="ARBA" id="ARBA00022801"/>
    </source>
</evidence>
<evidence type="ECO:0000256" key="6">
    <source>
        <dbReference type="RuleBase" id="RU361153"/>
    </source>
</evidence>
<sequence>MAQNNQPLVVRSKLLPDNSAAEFVELRTDKFFGPEFSRPNGIEYSPDVDMFIAQDVASPLKLEKYCQASQARDKCKEFEALLIDFAKSIDDPQFEKKYHVKSKAIQEYKIQDVLDIAEKVQTKHGFGRNQGAVTNLLKFIPNDSYGSIIFGGFTIILTAIERAETLRETAYAALAEIPHAQKYLKPTKEVNEKFANDWLSVLPLQFQDLALHDMDELLQRSTSLSMDDQDKVQHIIADPNLFKWLNAQKSMVLLIQSEVAPDDSINPLSFSSAYLAQILRDTYKSLVLYYNCRSRMGTNIAGFDFGCATDGTCTTSKAYPPLSSLGGADGVGQMQHFANDDKFNIFRLPVGWQYLVNNNLGGNLDQGNAGRYDQLVQACLATGATCVIDIHNYARWNGKIIGSSGGPTDDQFVSLWRQLATKYGSNPRMVFGVMNEPHDLSSVDAWVATVQKVVTAIRAAAPTSLILIPGSSWSSAQALPTEAGPALLKVANPDGSTDNIIFDVHKYLDSDNSGTHTECVTNNIDSAFGPLATWLRQNKRLAINTETGGGNTASCQKYLCEQVSFLKQNSDVFIGIVGWSAGGFDQTYELVETPTRNGNGWTDTSLVKACLVNS</sequence>
<dbReference type="InterPro" id="IPR001547">
    <property type="entry name" value="Glyco_hydro_5"/>
</dbReference>
<accession>A0ABR1NXD0</accession>
<comment type="caution">
    <text evidence="8">The sequence shown here is derived from an EMBL/GenBank/DDBJ whole genome shotgun (WGS) entry which is preliminary data.</text>
</comment>
<keyword evidence="5 6" id="KW-0326">Glycosidase</keyword>
<dbReference type="EMBL" id="JAKNSF020000083">
    <property type="protein sequence ID" value="KAK7719045.1"/>
    <property type="molecule type" value="Genomic_DNA"/>
</dbReference>
<evidence type="ECO:0000259" key="7">
    <source>
        <dbReference type="Pfam" id="PF00150"/>
    </source>
</evidence>
<dbReference type="Gene3D" id="3.20.20.80">
    <property type="entry name" value="Glycosidases"/>
    <property type="match status" value="1"/>
</dbReference>
<proteinExistence type="inferred from homology"/>
<comment type="similarity">
    <text evidence="2 6">Belongs to the glycosyl hydrolase 5 (cellulase A) family.</text>
</comment>
<evidence type="ECO:0000256" key="3">
    <source>
        <dbReference type="ARBA" id="ARBA00012601"/>
    </source>
</evidence>
<gene>
    <name evidence="8" type="ORF">SLS63_010289</name>
</gene>
<evidence type="ECO:0000256" key="5">
    <source>
        <dbReference type="ARBA" id="ARBA00023295"/>
    </source>
</evidence>
<reference evidence="8 9" key="1">
    <citation type="submission" date="2024-02" db="EMBL/GenBank/DDBJ databases">
        <title>De novo assembly and annotation of 12 fungi associated with fruit tree decline syndrome in Ontario, Canada.</title>
        <authorList>
            <person name="Sulman M."/>
            <person name="Ellouze W."/>
            <person name="Ilyukhin E."/>
        </authorList>
    </citation>
    <scope>NUCLEOTIDE SEQUENCE [LARGE SCALE GENOMIC DNA]</scope>
    <source>
        <strain evidence="8 9">M169</strain>
    </source>
</reference>
<dbReference type="PANTHER" id="PTHR34142">
    <property type="entry name" value="ENDO-BETA-1,4-GLUCANASE A"/>
    <property type="match status" value="1"/>
</dbReference>
<keyword evidence="9" id="KW-1185">Reference proteome</keyword>
<name>A0ABR1NXD0_DIAER</name>
<evidence type="ECO:0000313" key="9">
    <source>
        <dbReference type="Proteomes" id="UP001430848"/>
    </source>
</evidence>
<feature type="domain" description="Glycoside hydrolase family 5" evidence="7">
    <location>
        <begin position="331"/>
        <end position="581"/>
    </location>
</feature>
<comment type="catalytic activity">
    <reaction evidence="1">
        <text>Endohydrolysis of (1-&gt;4)-beta-D-glucosidic linkages in cellulose, lichenin and cereal beta-D-glucans.</text>
        <dbReference type="EC" id="3.2.1.4"/>
    </reaction>
</comment>
<dbReference type="Proteomes" id="UP001430848">
    <property type="component" value="Unassembled WGS sequence"/>
</dbReference>
<evidence type="ECO:0000313" key="8">
    <source>
        <dbReference type="EMBL" id="KAK7719045.1"/>
    </source>
</evidence>
<organism evidence="8 9">
    <name type="scientific">Diaporthe eres</name>
    <name type="common">Phomopsis oblonga</name>
    <dbReference type="NCBI Taxonomy" id="83184"/>
    <lineage>
        <taxon>Eukaryota</taxon>
        <taxon>Fungi</taxon>
        <taxon>Dikarya</taxon>
        <taxon>Ascomycota</taxon>
        <taxon>Pezizomycotina</taxon>
        <taxon>Sordariomycetes</taxon>
        <taxon>Sordariomycetidae</taxon>
        <taxon>Diaporthales</taxon>
        <taxon>Diaporthaceae</taxon>
        <taxon>Diaporthe</taxon>
        <taxon>Diaporthe eres species complex</taxon>
    </lineage>
</organism>
<dbReference type="SUPFAM" id="SSF51445">
    <property type="entry name" value="(Trans)glycosidases"/>
    <property type="match status" value="1"/>
</dbReference>
<protein>
    <recommendedName>
        <fullName evidence="3">cellulase</fullName>
        <ecNumber evidence="3">3.2.1.4</ecNumber>
    </recommendedName>
</protein>
<dbReference type="InterPro" id="IPR017853">
    <property type="entry name" value="GH"/>
</dbReference>
<keyword evidence="4 6" id="KW-0378">Hydrolase</keyword>
<dbReference type="PANTHER" id="PTHR34142:SF5">
    <property type="entry name" value="CBM1 DOMAIN-CONTAINING PROTEIN"/>
    <property type="match status" value="1"/>
</dbReference>
<dbReference type="Pfam" id="PF00150">
    <property type="entry name" value="Cellulase"/>
    <property type="match status" value="1"/>
</dbReference>